<name>A0A4R6PYN8_9FIRM</name>
<comment type="caution">
    <text evidence="1">The sequence shown here is derived from an EMBL/GenBank/DDBJ whole genome shotgun (WGS) entry which is preliminary data.</text>
</comment>
<dbReference type="EMBL" id="SNXO01000044">
    <property type="protein sequence ID" value="TDP49835.1"/>
    <property type="molecule type" value="Genomic_DNA"/>
</dbReference>
<evidence type="ECO:0000313" key="1">
    <source>
        <dbReference type="EMBL" id="TDP49835.1"/>
    </source>
</evidence>
<dbReference type="AlphaFoldDB" id="A0A4R6PYN8"/>
<evidence type="ECO:0000313" key="2">
    <source>
        <dbReference type="Proteomes" id="UP000295500"/>
    </source>
</evidence>
<reference evidence="1 2" key="1">
    <citation type="submission" date="2019-03" db="EMBL/GenBank/DDBJ databases">
        <title>Genomic Encyclopedia of Type Strains, Phase IV (KMG-IV): sequencing the most valuable type-strain genomes for metagenomic binning, comparative biology and taxonomic classification.</title>
        <authorList>
            <person name="Goeker M."/>
        </authorList>
    </citation>
    <scope>NUCLEOTIDE SEQUENCE [LARGE SCALE GENOMIC DNA]</scope>
    <source>
        <strain evidence="1 2">DSM 28287</strain>
    </source>
</reference>
<gene>
    <name evidence="1" type="ORF">EV211_14414</name>
</gene>
<protein>
    <submittedName>
        <fullName evidence="1">Uncharacterized protein</fullName>
    </submittedName>
</protein>
<sequence length="128" mass="14358">MIYTKTKLKDGAIVCGPVTAKSTYTRCAVCGKEIQMDLRELILAGAQDPYDTEVNCAECSAKMMHRGDINIDIVIRLTDVLRDIGYGMELHGLCEDFEVEDVRDLAPEEYELFVDELIDKISEVRHAG</sequence>
<dbReference type="RefSeq" id="WP_133529176.1">
    <property type="nucleotide sequence ID" value="NZ_SNXO01000044.1"/>
</dbReference>
<organism evidence="1 2">
    <name type="scientific">Aminicella lysinilytica</name>
    <dbReference type="NCBI Taxonomy" id="433323"/>
    <lineage>
        <taxon>Bacteria</taxon>
        <taxon>Bacillati</taxon>
        <taxon>Bacillota</taxon>
        <taxon>Clostridia</taxon>
        <taxon>Peptostreptococcales</taxon>
        <taxon>Anaerovoracaceae</taxon>
        <taxon>Aminicella</taxon>
    </lineage>
</organism>
<dbReference type="OrthoDB" id="1666638at2"/>
<accession>A0A4R6PYN8</accession>
<proteinExistence type="predicted"/>
<dbReference type="Proteomes" id="UP000295500">
    <property type="component" value="Unassembled WGS sequence"/>
</dbReference>
<keyword evidence="2" id="KW-1185">Reference proteome</keyword>